<comment type="caution">
    <text evidence="1">The sequence shown here is derived from an EMBL/GenBank/DDBJ whole genome shotgun (WGS) entry which is preliminary data.</text>
</comment>
<name>A0A0F8YXC5_9ZZZZ</name>
<accession>A0A0F8YXC5</accession>
<proteinExistence type="predicted"/>
<reference evidence="1" key="1">
    <citation type="journal article" date="2015" name="Nature">
        <title>Complex archaea that bridge the gap between prokaryotes and eukaryotes.</title>
        <authorList>
            <person name="Spang A."/>
            <person name="Saw J.H."/>
            <person name="Jorgensen S.L."/>
            <person name="Zaremba-Niedzwiedzka K."/>
            <person name="Martijn J."/>
            <person name="Lind A.E."/>
            <person name="van Eijk R."/>
            <person name="Schleper C."/>
            <person name="Guy L."/>
            <person name="Ettema T.J."/>
        </authorList>
    </citation>
    <scope>NUCLEOTIDE SEQUENCE</scope>
</reference>
<gene>
    <name evidence="1" type="ORF">LCGC14_2766580</name>
</gene>
<sequence>MGKIIVKKVITRKPGHLYYIDGAGNVCEAKMARGGKKKKKKKKRK</sequence>
<protein>
    <submittedName>
        <fullName evidence="1">Uncharacterized protein</fullName>
    </submittedName>
</protein>
<dbReference type="EMBL" id="LAZR01051004">
    <property type="protein sequence ID" value="KKK86102.1"/>
    <property type="molecule type" value="Genomic_DNA"/>
</dbReference>
<evidence type="ECO:0000313" key="1">
    <source>
        <dbReference type="EMBL" id="KKK86102.1"/>
    </source>
</evidence>
<organism evidence="1">
    <name type="scientific">marine sediment metagenome</name>
    <dbReference type="NCBI Taxonomy" id="412755"/>
    <lineage>
        <taxon>unclassified sequences</taxon>
        <taxon>metagenomes</taxon>
        <taxon>ecological metagenomes</taxon>
    </lineage>
</organism>
<dbReference type="AlphaFoldDB" id="A0A0F8YXC5"/>